<dbReference type="AlphaFoldDB" id="A0AAV9A454"/>
<evidence type="ECO:0000313" key="5">
    <source>
        <dbReference type="EMBL" id="KAK1258962.1"/>
    </source>
</evidence>
<dbReference type="SUPFAM" id="SSF53901">
    <property type="entry name" value="Thiolase-like"/>
    <property type="match status" value="2"/>
</dbReference>
<keyword evidence="2" id="KW-0808">Transferase</keyword>
<dbReference type="GO" id="GO:0016210">
    <property type="term" value="F:naringenin-chalcone synthase activity"/>
    <property type="evidence" value="ECO:0007669"/>
    <property type="project" value="UniProtKB-EC"/>
</dbReference>
<organism evidence="5 6">
    <name type="scientific">Acorus gramineus</name>
    <name type="common">Dwarf sweet flag</name>
    <dbReference type="NCBI Taxonomy" id="55184"/>
    <lineage>
        <taxon>Eukaryota</taxon>
        <taxon>Viridiplantae</taxon>
        <taxon>Streptophyta</taxon>
        <taxon>Embryophyta</taxon>
        <taxon>Tracheophyta</taxon>
        <taxon>Spermatophyta</taxon>
        <taxon>Magnoliopsida</taxon>
        <taxon>Liliopsida</taxon>
        <taxon>Acoraceae</taxon>
        <taxon>Acorus</taxon>
    </lineage>
</organism>
<evidence type="ECO:0000256" key="2">
    <source>
        <dbReference type="RuleBase" id="RU003633"/>
    </source>
</evidence>
<evidence type="ECO:0000259" key="3">
    <source>
        <dbReference type="Pfam" id="PF00195"/>
    </source>
</evidence>
<dbReference type="InterPro" id="IPR018088">
    <property type="entry name" value="Chalcone/stilbene_synthase_AS"/>
</dbReference>
<proteinExistence type="inferred from homology"/>
<protein>
    <submittedName>
        <fullName evidence="5">Chalcone synthase E</fullName>
    </submittedName>
</protein>
<dbReference type="Gene3D" id="3.40.47.10">
    <property type="match status" value="2"/>
</dbReference>
<dbReference type="Pfam" id="PF00195">
    <property type="entry name" value="Chal_sti_synt_N"/>
    <property type="match status" value="1"/>
</dbReference>
<dbReference type="InterPro" id="IPR016039">
    <property type="entry name" value="Thiolase-like"/>
</dbReference>
<dbReference type="Pfam" id="PF02797">
    <property type="entry name" value="Chal_sti_synt_C"/>
    <property type="match status" value="1"/>
</dbReference>
<keyword evidence="6" id="KW-1185">Reference proteome</keyword>
<keyword evidence="2" id="KW-0012">Acyltransferase</keyword>
<dbReference type="PROSITE" id="PS00441">
    <property type="entry name" value="CHALCONE_SYNTH"/>
    <property type="match status" value="1"/>
</dbReference>
<dbReference type="InterPro" id="IPR012328">
    <property type="entry name" value="Chalcone/stilbene_synt_C"/>
</dbReference>
<dbReference type="FunFam" id="3.40.47.10:FF:000025">
    <property type="entry name" value="Chalcone synthase 2"/>
    <property type="match status" value="1"/>
</dbReference>
<dbReference type="Proteomes" id="UP001179952">
    <property type="component" value="Unassembled WGS sequence"/>
</dbReference>
<accession>A0AAV9A454</accession>
<dbReference type="GO" id="GO:0030639">
    <property type="term" value="P:polyketide biosynthetic process"/>
    <property type="evidence" value="ECO:0007669"/>
    <property type="project" value="TreeGrafter"/>
</dbReference>
<gene>
    <name evidence="5" type="ORF">QJS04_geneDACA021772</name>
</gene>
<evidence type="ECO:0000259" key="4">
    <source>
        <dbReference type="Pfam" id="PF02797"/>
    </source>
</evidence>
<reference evidence="5" key="1">
    <citation type="journal article" date="2023" name="Nat. Commun.">
        <title>Diploid and tetraploid genomes of Acorus and the evolution of monocots.</title>
        <authorList>
            <person name="Ma L."/>
            <person name="Liu K.W."/>
            <person name="Li Z."/>
            <person name="Hsiao Y.Y."/>
            <person name="Qi Y."/>
            <person name="Fu T."/>
            <person name="Tang G.D."/>
            <person name="Zhang D."/>
            <person name="Sun W.H."/>
            <person name="Liu D.K."/>
            <person name="Li Y."/>
            <person name="Chen G.Z."/>
            <person name="Liu X.D."/>
            <person name="Liao X.Y."/>
            <person name="Jiang Y.T."/>
            <person name="Yu X."/>
            <person name="Hao Y."/>
            <person name="Huang J."/>
            <person name="Zhao X.W."/>
            <person name="Ke S."/>
            <person name="Chen Y.Y."/>
            <person name="Wu W.L."/>
            <person name="Hsu J.L."/>
            <person name="Lin Y.F."/>
            <person name="Huang M.D."/>
            <person name="Li C.Y."/>
            <person name="Huang L."/>
            <person name="Wang Z.W."/>
            <person name="Zhao X."/>
            <person name="Zhong W.Y."/>
            <person name="Peng D.H."/>
            <person name="Ahmad S."/>
            <person name="Lan S."/>
            <person name="Zhang J.S."/>
            <person name="Tsai W.C."/>
            <person name="Van de Peer Y."/>
            <person name="Liu Z.J."/>
        </authorList>
    </citation>
    <scope>NUCLEOTIDE SEQUENCE</scope>
    <source>
        <strain evidence="5">SCP</strain>
    </source>
</reference>
<evidence type="ECO:0000313" key="6">
    <source>
        <dbReference type="Proteomes" id="UP001179952"/>
    </source>
</evidence>
<dbReference type="EMBL" id="JAUJYN010000012">
    <property type="protein sequence ID" value="KAK1258962.1"/>
    <property type="molecule type" value="Genomic_DNA"/>
</dbReference>
<feature type="domain" description="Chalcone/stilbene synthase C-terminal" evidence="4">
    <location>
        <begin position="192"/>
        <end position="238"/>
    </location>
</feature>
<dbReference type="PANTHER" id="PTHR11877">
    <property type="entry name" value="HYDROXYMETHYLGLUTARYL-COA SYNTHASE"/>
    <property type="match status" value="1"/>
</dbReference>
<comment type="caution">
    <text evidence="5">The sequence shown here is derived from an EMBL/GenBank/DDBJ whole genome shotgun (WGS) entry which is preliminary data.</text>
</comment>
<name>A0AAV9A454_ACOGR</name>
<feature type="domain" description="Chalcone/stilbene synthase N-terminal" evidence="3">
    <location>
        <begin position="2"/>
        <end position="145"/>
    </location>
</feature>
<comment type="similarity">
    <text evidence="1 2">Belongs to the thiolase-like superfamily. Chalcone/stilbene synthases family.</text>
</comment>
<sequence>MCDDTAPSLNVRRDLAVEAVPRLDAEAALTALAEWGRQKSQITHLIFHTTRGIDMPGADYKLLRLLDLPHDTRRVMLYQQGCFAGGTVLRVAKDLAENNRGARVLVVCAEIFAVIFNQPNEARLDGLVGQALFGDGAAAMIIGSDVEPDIERPLFQIVSTVSNIVQNSEGAILGKVREVGLTESVWGVREHVKRACVLFILDEMRRTWEKEGKGSTGEGLESGVLFRFGPGLTVETVVSY</sequence>
<dbReference type="GO" id="GO:0009813">
    <property type="term" value="P:flavonoid biosynthetic process"/>
    <property type="evidence" value="ECO:0007669"/>
    <property type="project" value="UniProtKB-KW"/>
</dbReference>
<reference evidence="5" key="2">
    <citation type="submission" date="2023-06" db="EMBL/GenBank/DDBJ databases">
        <authorList>
            <person name="Ma L."/>
            <person name="Liu K.-W."/>
            <person name="Li Z."/>
            <person name="Hsiao Y.-Y."/>
            <person name="Qi Y."/>
            <person name="Fu T."/>
            <person name="Tang G."/>
            <person name="Zhang D."/>
            <person name="Sun W.-H."/>
            <person name="Liu D.-K."/>
            <person name="Li Y."/>
            <person name="Chen G.-Z."/>
            <person name="Liu X.-D."/>
            <person name="Liao X.-Y."/>
            <person name="Jiang Y.-T."/>
            <person name="Yu X."/>
            <person name="Hao Y."/>
            <person name="Huang J."/>
            <person name="Zhao X.-W."/>
            <person name="Ke S."/>
            <person name="Chen Y.-Y."/>
            <person name="Wu W.-L."/>
            <person name="Hsu J.-L."/>
            <person name="Lin Y.-F."/>
            <person name="Huang M.-D."/>
            <person name="Li C.-Y."/>
            <person name="Huang L."/>
            <person name="Wang Z.-W."/>
            <person name="Zhao X."/>
            <person name="Zhong W.-Y."/>
            <person name="Peng D.-H."/>
            <person name="Ahmad S."/>
            <person name="Lan S."/>
            <person name="Zhang J.-S."/>
            <person name="Tsai W.-C."/>
            <person name="Van De Peer Y."/>
            <person name="Liu Z.-J."/>
        </authorList>
    </citation>
    <scope>NUCLEOTIDE SEQUENCE</scope>
    <source>
        <strain evidence="5">SCP</strain>
        <tissue evidence="5">Leaves</tissue>
    </source>
</reference>
<evidence type="ECO:0000256" key="1">
    <source>
        <dbReference type="ARBA" id="ARBA00005531"/>
    </source>
</evidence>
<dbReference type="PANTHER" id="PTHR11877:SF80">
    <property type="entry name" value="CHALCONE SYNTHASE 1"/>
    <property type="match status" value="1"/>
</dbReference>
<dbReference type="InterPro" id="IPR001099">
    <property type="entry name" value="Chalcone/stilbene_synt_N"/>
</dbReference>
<dbReference type="InterPro" id="IPR011141">
    <property type="entry name" value="Polyketide_synthase_type-III"/>
</dbReference>